<gene>
    <name evidence="1" type="ORF">H5410_046802</name>
</gene>
<dbReference type="AlphaFoldDB" id="A0A9J5XHE9"/>
<sequence>MTSFLRAKVVNWPKLAKLREVRVSRRNGSYGPSFNLSFGCFDFVFGGCEVEFKKLPKALDHRPLSAPLNPFCMVNFGELILAPNDVDDSPKVFPIADMPNFFENFEPIASVILI</sequence>
<name>A0A9J5XHE9_SOLCO</name>
<keyword evidence="2" id="KW-1185">Reference proteome</keyword>
<proteinExistence type="predicted"/>
<protein>
    <submittedName>
        <fullName evidence="1">Uncharacterized protein</fullName>
    </submittedName>
</protein>
<organism evidence="1 2">
    <name type="scientific">Solanum commersonii</name>
    <name type="common">Commerson's wild potato</name>
    <name type="synonym">Commerson's nightshade</name>
    <dbReference type="NCBI Taxonomy" id="4109"/>
    <lineage>
        <taxon>Eukaryota</taxon>
        <taxon>Viridiplantae</taxon>
        <taxon>Streptophyta</taxon>
        <taxon>Embryophyta</taxon>
        <taxon>Tracheophyta</taxon>
        <taxon>Spermatophyta</taxon>
        <taxon>Magnoliopsida</taxon>
        <taxon>eudicotyledons</taxon>
        <taxon>Gunneridae</taxon>
        <taxon>Pentapetalae</taxon>
        <taxon>asterids</taxon>
        <taxon>lamiids</taxon>
        <taxon>Solanales</taxon>
        <taxon>Solanaceae</taxon>
        <taxon>Solanoideae</taxon>
        <taxon>Solaneae</taxon>
        <taxon>Solanum</taxon>
    </lineage>
</organism>
<dbReference type="Proteomes" id="UP000824120">
    <property type="component" value="Chromosome 9"/>
</dbReference>
<comment type="caution">
    <text evidence="1">The sequence shown here is derived from an EMBL/GenBank/DDBJ whole genome shotgun (WGS) entry which is preliminary data.</text>
</comment>
<dbReference type="EMBL" id="JACXVP010000009">
    <property type="protein sequence ID" value="KAG5586368.1"/>
    <property type="molecule type" value="Genomic_DNA"/>
</dbReference>
<evidence type="ECO:0000313" key="1">
    <source>
        <dbReference type="EMBL" id="KAG5586368.1"/>
    </source>
</evidence>
<evidence type="ECO:0000313" key="2">
    <source>
        <dbReference type="Proteomes" id="UP000824120"/>
    </source>
</evidence>
<accession>A0A9J5XHE9</accession>
<reference evidence="1 2" key="1">
    <citation type="submission" date="2020-09" db="EMBL/GenBank/DDBJ databases">
        <title>De no assembly of potato wild relative species, Solanum commersonii.</title>
        <authorList>
            <person name="Cho K."/>
        </authorList>
    </citation>
    <scope>NUCLEOTIDE SEQUENCE [LARGE SCALE GENOMIC DNA]</scope>
    <source>
        <strain evidence="1">LZ3.2</strain>
        <tissue evidence="1">Leaf</tissue>
    </source>
</reference>